<dbReference type="GO" id="GO:0005525">
    <property type="term" value="F:GTP binding"/>
    <property type="evidence" value="ECO:0007669"/>
    <property type="project" value="InterPro"/>
</dbReference>
<dbReference type="GO" id="GO:0005739">
    <property type="term" value="C:mitochondrion"/>
    <property type="evidence" value="ECO:0007669"/>
    <property type="project" value="TreeGrafter"/>
</dbReference>
<dbReference type="AlphaFoldDB" id="W3XCA0"/>
<dbReference type="PROSITE" id="PS51388">
    <property type="entry name" value="GED"/>
    <property type="match status" value="1"/>
</dbReference>
<evidence type="ECO:0008006" key="6">
    <source>
        <dbReference type="Google" id="ProtNLM"/>
    </source>
</evidence>
<keyword evidence="5" id="KW-1185">Reference proteome</keyword>
<dbReference type="RefSeq" id="XP_007831720.1">
    <property type="nucleotide sequence ID" value="XM_007833529.1"/>
</dbReference>
<dbReference type="InterPro" id="IPR027417">
    <property type="entry name" value="P-loop_NTPase"/>
</dbReference>
<dbReference type="OrthoDB" id="415706at2759"/>
<name>W3XCA0_PESFW</name>
<accession>W3XCA0</accession>
<dbReference type="Gene3D" id="3.40.50.300">
    <property type="entry name" value="P-loop containing nucleotide triphosphate hydrolases"/>
    <property type="match status" value="1"/>
</dbReference>
<feature type="region of interest" description="Disordered" evidence="1">
    <location>
        <begin position="726"/>
        <end position="750"/>
    </location>
</feature>
<organism evidence="4 5">
    <name type="scientific">Pestalotiopsis fici (strain W106-1 / CGMCC3.15140)</name>
    <dbReference type="NCBI Taxonomy" id="1229662"/>
    <lineage>
        <taxon>Eukaryota</taxon>
        <taxon>Fungi</taxon>
        <taxon>Dikarya</taxon>
        <taxon>Ascomycota</taxon>
        <taxon>Pezizomycotina</taxon>
        <taxon>Sordariomycetes</taxon>
        <taxon>Xylariomycetidae</taxon>
        <taxon>Amphisphaeriales</taxon>
        <taxon>Sporocadaceae</taxon>
        <taxon>Pestalotiopsis</taxon>
    </lineage>
</organism>
<protein>
    <recommendedName>
        <fullName evidence="6">GED domain-containing protein</fullName>
    </recommendedName>
</protein>
<dbReference type="Proteomes" id="UP000030651">
    <property type="component" value="Unassembled WGS sequence"/>
</dbReference>
<evidence type="ECO:0000313" key="5">
    <source>
        <dbReference type="Proteomes" id="UP000030651"/>
    </source>
</evidence>
<dbReference type="GO" id="GO:0006897">
    <property type="term" value="P:endocytosis"/>
    <property type="evidence" value="ECO:0007669"/>
    <property type="project" value="TreeGrafter"/>
</dbReference>
<sequence>MADAHPDTPVLEQWNAQERKLQEIIDDVRSHGLDLDLDLPQIVLLGNRNSGKTSIVEAIVRMRFTTRRTNFPVEWVLRTTESSEIKVKVCHTSTSTCGVEKLPSYTKEGVVSSSYTKVFNEATQVIQEALQGGATISEDTLQVRICRAYLYEINFIMIELPRLDNSEQAEHSAADRALVESLANRYMSNQNAIIVLVVSAQDQTAVQELLQLAKLHDRNQIRTLGVITKPDLLKPGSEEEANIIRLVENLNQSARLPLGWHVLRNSESVERCLGKDERDKREREFFNATSWSSVPPENKGIGTLRGRLSRILMTRAKRNLKSLIDGFEITLSERQFLRKQLGEPREGPKERQAYLNNIASQFQAVSLQALNGNYLHDFFGRLDLDDTGMAYAQIRVRKLRVLIRDLNRTFAFILQTKGHAYEVLPKGVSIDDYTRQHNQKSPCPAFAASLHNLMRLYPTEDPKLMTFQDTVKKLDNEFVVGQGIEFLGTSNDQLAAEFFRHRARPWGAIARSHAQIASQMARTFVNELFSHLIPKNNRTRETILNEVVEHFFETKALVLERKIEELLHHYQHGHPPSLDLGLGTVLTDRQRRLIEKEFLKRLLETQPGLFTDTARENLGGNVNSKPESKFDAEDFFDKARAYYQTSLHTFTDNMIVLVIENCLIEDLPNIFTLQFVGQMDDQELEKFAAESNEIIKQRSVLRDECEALERGLDFFRRYKDPKRKRTSFNELDSLSPSSTARPGKRRRLAPETIWEALQKPQIVPPQSSVSKQIQ</sequence>
<feature type="compositionally biased region" description="Polar residues" evidence="1">
    <location>
        <begin position="728"/>
        <end position="740"/>
    </location>
</feature>
<feature type="domain" description="GED" evidence="2">
    <location>
        <begin position="632"/>
        <end position="723"/>
    </location>
</feature>
<dbReference type="GO" id="GO:0000266">
    <property type="term" value="P:mitochondrial fission"/>
    <property type="evidence" value="ECO:0007669"/>
    <property type="project" value="TreeGrafter"/>
</dbReference>
<proteinExistence type="predicted"/>
<dbReference type="Pfam" id="PF00350">
    <property type="entry name" value="Dynamin_N"/>
    <property type="match status" value="1"/>
</dbReference>
<dbReference type="SUPFAM" id="SSF52540">
    <property type="entry name" value="P-loop containing nucleoside triphosphate hydrolases"/>
    <property type="match status" value="1"/>
</dbReference>
<dbReference type="InterPro" id="IPR045063">
    <property type="entry name" value="Dynamin_N"/>
</dbReference>
<dbReference type="GO" id="GO:0016020">
    <property type="term" value="C:membrane"/>
    <property type="evidence" value="ECO:0007669"/>
    <property type="project" value="TreeGrafter"/>
</dbReference>
<gene>
    <name evidence="4" type="ORF">PFICI_04948</name>
</gene>
<evidence type="ECO:0000259" key="2">
    <source>
        <dbReference type="PROSITE" id="PS51388"/>
    </source>
</evidence>
<dbReference type="STRING" id="1229662.W3XCA0"/>
<dbReference type="InterPro" id="IPR030381">
    <property type="entry name" value="G_DYNAMIN_dom"/>
</dbReference>
<dbReference type="PROSITE" id="PS51718">
    <property type="entry name" value="G_DYNAMIN_2"/>
    <property type="match status" value="1"/>
</dbReference>
<dbReference type="GeneID" id="19269961"/>
<dbReference type="SMART" id="SM00053">
    <property type="entry name" value="DYNc"/>
    <property type="match status" value="1"/>
</dbReference>
<dbReference type="GO" id="GO:0003924">
    <property type="term" value="F:GTPase activity"/>
    <property type="evidence" value="ECO:0007669"/>
    <property type="project" value="InterPro"/>
</dbReference>
<dbReference type="InterPro" id="IPR001401">
    <property type="entry name" value="Dynamin_GTPase"/>
</dbReference>
<dbReference type="PANTHER" id="PTHR11566">
    <property type="entry name" value="DYNAMIN"/>
    <property type="match status" value="1"/>
</dbReference>
<dbReference type="KEGG" id="pfy:PFICI_04948"/>
<feature type="domain" description="Dynamin-type G" evidence="3">
    <location>
        <begin position="36"/>
        <end position="321"/>
    </location>
</feature>
<dbReference type="InParanoid" id="W3XCA0"/>
<dbReference type="InterPro" id="IPR020850">
    <property type="entry name" value="GED_dom"/>
</dbReference>
<dbReference type="GO" id="GO:0048312">
    <property type="term" value="P:intracellular distribution of mitochondria"/>
    <property type="evidence" value="ECO:0007669"/>
    <property type="project" value="TreeGrafter"/>
</dbReference>
<dbReference type="eggNOG" id="KOG0446">
    <property type="taxonomic scope" value="Eukaryota"/>
</dbReference>
<evidence type="ECO:0000259" key="3">
    <source>
        <dbReference type="PROSITE" id="PS51718"/>
    </source>
</evidence>
<dbReference type="GO" id="GO:0016559">
    <property type="term" value="P:peroxisome fission"/>
    <property type="evidence" value="ECO:0007669"/>
    <property type="project" value="TreeGrafter"/>
</dbReference>
<dbReference type="PRINTS" id="PR00195">
    <property type="entry name" value="DYNAMIN"/>
</dbReference>
<dbReference type="InterPro" id="IPR022812">
    <property type="entry name" value="Dynamin"/>
</dbReference>
<dbReference type="EMBL" id="KI912111">
    <property type="protein sequence ID" value="ETS83072.1"/>
    <property type="molecule type" value="Genomic_DNA"/>
</dbReference>
<dbReference type="HOGENOM" id="CLU_008964_7_3_1"/>
<dbReference type="GO" id="GO:0005874">
    <property type="term" value="C:microtubule"/>
    <property type="evidence" value="ECO:0007669"/>
    <property type="project" value="TreeGrafter"/>
</dbReference>
<evidence type="ECO:0000313" key="4">
    <source>
        <dbReference type="EMBL" id="ETS83072.1"/>
    </source>
</evidence>
<evidence type="ECO:0000256" key="1">
    <source>
        <dbReference type="SAM" id="MobiDB-lite"/>
    </source>
</evidence>
<dbReference type="PANTHER" id="PTHR11566:SF149">
    <property type="entry name" value="GTPASE, PUTATIVE (AFU_ORTHOLOGUE AFUA_6G11890)-RELATED"/>
    <property type="match status" value="1"/>
</dbReference>
<reference evidence="5" key="1">
    <citation type="journal article" date="2015" name="BMC Genomics">
        <title>Genomic and transcriptomic analysis of the endophytic fungus Pestalotiopsis fici reveals its lifestyle and high potential for synthesis of natural products.</title>
        <authorList>
            <person name="Wang X."/>
            <person name="Zhang X."/>
            <person name="Liu L."/>
            <person name="Xiang M."/>
            <person name="Wang W."/>
            <person name="Sun X."/>
            <person name="Che Y."/>
            <person name="Guo L."/>
            <person name="Liu G."/>
            <person name="Guo L."/>
            <person name="Wang C."/>
            <person name="Yin W.B."/>
            <person name="Stadler M."/>
            <person name="Zhang X."/>
            <person name="Liu X."/>
        </authorList>
    </citation>
    <scope>NUCLEOTIDE SEQUENCE [LARGE SCALE GENOMIC DNA]</scope>
    <source>
        <strain evidence="5">W106-1 / CGMCC3.15140</strain>
    </source>
</reference>
<dbReference type="GO" id="GO:0008017">
    <property type="term" value="F:microtubule binding"/>
    <property type="evidence" value="ECO:0007669"/>
    <property type="project" value="TreeGrafter"/>
</dbReference>